<keyword evidence="4" id="KW-1185">Reference proteome</keyword>
<accession>A0A4V4HG87</accession>
<protein>
    <submittedName>
        <fullName evidence="3">HET-domain-containing protein</fullName>
    </submittedName>
</protein>
<gene>
    <name evidence="3" type="ORF">K435DRAFT_50411</name>
</gene>
<sequence>MRFSIGKFFSRKYSSRPENVSQPEKACPQPEKACSQPEKACSQPEKTCPRRLIDTRTLNLVDLNEGDPVPPYAILSHRWIQGQEISYQEFLDGDEETRSKSGYLKIAAACVTACEDKINFIWVDTCCIDKGSHEDVVRNIRSMYAYYRNARVCYAHLADMKLLVTDGMKIDEMWRKRFLHSEWFKRGWTLQELLAPKKVVFFDQSWVPVGTKQSLKEMISYVTNIPSARLEPAASVRL</sequence>
<name>A0A4V4HG87_DENBC</name>
<evidence type="ECO:0000259" key="2">
    <source>
        <dbReference type="Pfam" id="PF06985"/>
    </source>
</evidence>
<dbReference type="EMBL" id="ML179147">
    <property type="protein sequence ID" value="THU97865.1"/>
    <property type="molecule type" value="Genomic_DNA"/>
</dbReference>
<feature type="region of interest" description="Disordered" evidence="1">
    <location>
        <begin position="1"/>
        <end position="33"/>
    </location>
</feature>
<dbReference type="AlphaFoldDB" id="A0A4V4HG87"/>
<dbReference type="Pfam" id="PF06985">
    <property type="entry name" value="HET"/>
    <property type="match status" value="1"/>
</dbReference>
<dbReference type="Proteomes" id="UP000297245">
    <property type="component" value="Unassembled WGS sequence"/>
</dbReference>
<feature type="domain" description="Heterokaryon incompatibility" evidence="2">
    <location>
        <begin position="72"/>
        <end position="159"/>
    </location>
</feature>
<dbReference type="InterPro" id="IPR010730">
    <property type="entry name" value="HET"/>
</dbReference>
<evidence type="ECO:0000313" key="3">
    <source>
        <dbReference type="EMBL" id="THU97865.1"/>
    </source>
</evidence>
<dbReference type="PANTHER" id="PTHR10622:SF10">
    <property type="entry name" value="HET DOMAIN-CONTAINING PROTEIN"/>
    <property type="match status" value="1"/>
</dbReference>
<dbReference type="OrthoDB" id="674604at2759"/>
<proteinExistence type="predicted"/>
<dbReference type="PANTHER" id="PTHR10622">
    <property type="entry name" value="HET DOMAIN-CONTAINING PROTEIN"/>
    <property type="match status" value="1"/>
</dbReference>
<evidence type="ECO:0000256" key="1">
    <source>
        <dbReference type="SAM" id="MobiDB-lite"/>
    </source>
</evidence>
<evidence type="ECO:0000313" key="4">
    <source>
        <dbReference type="Proteomes" id="UP000297245"/>
    </source>
</evidence>
<reference evidence="3 4" key="1">
    <citation type="journal article" date="2019" name="Nat. Ecol. Evol.">
        <title>Megaphylogeny resolves global patterns of mushroom evolution.</title>
        <authorList>
            <person name="Varga T."/>
            <person name="Krizsan K."/>
            <person name="Foldi C."/>
            <person name="Dima B."/>
            <person name="Sanchez-Garcia M."/>
            <person name="Sanchez-Ramirez S."/>
            <person name="Szollosi G.J."/>
            <person name="Szarkandi J.G."/>
            <person name="Papp V."/>
            <person name="Albert L."/>
            <person name="Andreopoulos W."/>
            <person name="Angelini C."/>
            <person name="Antonin V."/>
            <person name="Barry K.W."/>
            <person name="Bougher N.L."/>
            <person name="Buchanan P."/>
            <person name="Buyck B."/>
            <person name="Bense V."/>
            <person name="Catcheside P."/>
            <person name="Chovatia M."/>
            <person name="Cooper J."/>
            <person name="Damon W."/>
            <person name="Desjardin D."/>
            <person name="Finy P."/>
            <person name="Geml J."/>
            <person name="Haridas S."/>
            <person name="Hughes K."/>
            <person name="Justo A."/>
            <person name="Karasinski D."/>
            <person name="Kautmanova I."/>
            <person name="Kiss B."/>
            <person name="Kocsube S."/>
            <person name="Kotiranta H."/>
            <person name="LaButti K.M."/>
            <person name="Lechner B.E."/>
            <person name="Liimatainen K."/>
            <person name="Lipzen A."/>
            <person name="Lukacs Z."/>
            <person name="Mihaltcheva S."/>
            <person name="Morgado L.N."/>
            <person name="Niskanen T."/>
            <person name="Noordeloos M.E."/>
            <person name="Ohm R.A."/>
            <person name="Ortiz-Santana B."/>
            <person name="Ovrebo C."/>
            <person name="Racz N."/>
            <person name="Riley R."/>
            <person name="Savchenko A."/>
            <person name="Shiryaev A."/>
            <person name="Soop K."/>
            <person name="Spirin V."/>
            <person name="Szebenyi C."/>
            <person name="Tomsovsky M."/>
            <person name="Tulloss R.E."/>
            <person name="Uehling J."/>
            <person name="Grigoriev I.V."/>
            <person name="Vagvolgyi C."/>
            <person name="Papp T."/>
            <person name="Martin F.M."/>
            <person name="Miettinen O."/>
            <person name="Hibbett D.S."/>
            <person name="Nagy L.G."/>
        </authorList>
    </citation>
    <scope>NUCLEOTIDE SEQUENCE [LARGE SCALE GENOMIC DNA]</scope>
    <source>
        <strain evidence="3 4">CBS 962.96</strain>
    </source>
</reference>
<organism evidence="3 4">
    <name type="scientific">Dendrothele bispora (strain CBS 962.96)</name>
    <dbReference type="NCBI Taxonomy" id="1314807"/>
    <lineage>
        <taxon>Eukaryota</taxon>
        <taxon>Fungi</taxon>
        <taxon>Dikarya</taxon>
        <taxon>Basidiomycota</taxon>
        <taxon>Agaricomycotina</taxon>
        <taxon>Agaricomycetes</taxon>
        <taxon>Agaricomycetidae</taxon>
        <taxon>Agaricales</taxon>
        <taxon>Agaricales incertae sedis</taxon>
        <taxon>Dendrothele</taxon>
    </lineage>
</organism>